<dbReference type="EMBL" id="JBBYHU010000001">
    <property type="protein sequence ID" value="MEL1239470.1"/>
    <property type="molecule type" value="Genomic_DNA"/>
</dbReference>
<evidence type="ECO:0000259" key="1">
    <source>
        <dbReference type="SMART" id="SM01321"/>
    </source>
</evidence>
<dbReference type="NCBIfam" id="NF033573">
    <property type="entry name" value="transpos_IS200"/>
    <property type="match status" value="1"/>
</dbReference>
<organism evidence="2 3">
    <name type="scientific">Flavobacterium flavipallidum</name>
    <dbReference type="NCBI Taxonomy" id="3139140"/>
    <lineage>
        <taxon>Bacteria</taxon>
        <taxon>Pseudomonadati</taxon>
        <taxon>Bacteroidota</taxon>
        <taxon>Flavobacteriia</taxon>
        <taxon>Flavobacteriales</taxon>
        <taxon>Flavobacteriaceae</taxon>
        <taxon>Flavobacterium</taxon>
    </lineage>
</organism>
<gene>
    <name evidence="2" type="primary">tnpA</name>
    <name evidence="2" type="ORF">AAEO59_00250</name>
</gene>
<reference evidence="2 3" key="1">
    <citation type="submission" date="2024-04" db="EMBL/GenBank/DDBJ databases">
        <title>Flavobacterium sp. DGU99 16S ribosomal RNA gene Genome sequencing and assembly.</title>
        <authorList>
            <person name="Park S."/>
        </authorList>
    </citation>
    <scope>NUCLEOTIDE SEQUENCE [LARGE SCALE GENOMIC DNA]</scope>
    <source>
        <strain evidence="2 3">DGU99</strain>
    </source>
</reference>
<dbReference type="InterPro" id="IPR002686">
    <property type="entry name" value="Transposase_17"/>
</dbReference>
<evidence type="ECO:0000313" key="3">
    <source>
        <dbReference type="Proteomes" id="UP001398556"/>
    </source>
</evidence>
<dbReference type="Pfam" id="PF01797">
    <property type="entry name" value="Y1_Tnp"/>
    <property type="match status" value="1"/>
</dbReference>
<dbReference type="Gene3D" id="3.30.70.1290">
    <property type="entry name" value="Transposase IS200-like"/>
    <property type="match status" value="1"/>
</dbReference>
<protein>
    <submittedName>
        <fullName evidence="2">IS200/IS605 family transposase</fullName>
    </submittedName>
</protein>
<dbReference type="SUPFAM" id="SSF143422">
    <property type="entry name" value="Transposase IS200-like"/>
    <property type="match status" value="1"/>
</dbReference>
<dbReference type="PANTHER" id="PTHR33360">
    <property type="entry name" value="TRANSPOSASE FOR INSERTION SEQUENCE ELEMENT IS200"/>
    <property type="match status" value="1"/>
</dbReference>
<dbReference type="RefSeq" id="WP_341698756.1">
    <property type="nucleotide sequence ID" value="NZ_JBBYHU010000001.1"/>
</dbReference>
<accession>A0ABU9HHF3</accession>
<sequence length="145" mass="17161">MSTDLRKCLHTVSRLTCHVVWVTKYRFKVLKGDVQKRCRELLIQICEAEGIEILKGVVSSDHVHMHIEYAPKHNISTILKNFKGRTSRKLQMEFPELKERYWGQHFWASGYGVWSTGNITDKMVNEYLEHHRKKDDNENSNFILE</sequence>
<comment type="caution">
    <text evidence="2">The sequence shown here is derived from an EMBL/GenBank/DDBJ whole genome shotgun (WGS) entry which is preliminary data.</text>
</comment>
<proteinExistence type="predicted"/>
<dbReference type="SMART" id="SM01321">
    <property type="entry name" value="Y1_Tnp"/>
    <property type="match status" value="1"/>
</dbReference>
<dbReference type="Proteomes" id="UP001398556">
    <property type="component" value="Unassembled WGS sequence"/>
</dbReference>
<dbReference type="InterPro" id="IPR036515">
    <property type="entry name" value="Transposase_17_sf"/>
</dbReference>
<keyword evidence="3" id="KW-1185">Reference proteome</keyword>
<name>A0ABU9HHF3_9FLAO</name>
<dbReference type="PANTHER" id="PTHR33360:SF2">
    <property type="entry name" value="TRANSPOSASE FOR INSERTION SEQUENCE ELEMENT IS200"/>
    <property type="match status" value="1"/>
</dbReference>
<evidence type="ECO:0000313" key="2">
    <source>
        <dbReference type="EMBL" id="MEL1239470.1"/>
    </source>
</evidence>
<feature type="domain" description="Transposase IS200-like" evidence="1">
    <location>
        <begin position="12"/>
        <end position="131"/>
    </location>
</feature>